<dbReference type="PANTHER" id="PTHR34107">
    <property type="entry name" value="SLL0198 PROTEIN-RELATED"/>
    <property type="match status" value="1"/>
</dbReference>
<organism evidence="2 3">
    <name type="scientific">Pseudanabaena cinerea FACHB-1277</name>
    <dbReference type="NCBI Taxonomy" id="2949581"/>
    <lineage>
        <taxon>Bacteria</taxon>
        <taxon>Bacillati</taxon>
        <taxon>Cyanobacteriota</taxon>
        <taxon>Cyanophyceae</taxon>
        <taxon>Pseudanabaenales</taxon>
        <taxon>Pseudanabaenaceae</taxon>
        <taxon>Pseudanabaena</taxon>
        <taxon>Pseudanabaena cinerea</taxon>
    </lineage>
</organism>
<dbReference type="SUPFAM" id="SSF52980">
    <property type="entry name" value="Restriction endonuclease-like"/>
    <property type="match status" value="1"/>
</dbReference>
<keyword evidence="2" id="KW-0540">Nuclease</keyword>
<keyword evidence="3" id="KW-1185">Reference proteome</keyword>
<evidence type="ECO:0000313" key="2">
    <source>
        <dbReference type="EMBL" id="MBD2150182.1"/>
    </source>
</evidence>
<comment type="caution">
    <text evidence="2">The sequence shown here is derived from an EMBL/GenBank/DDBJ whole genome shotgun (WGS) entry which is preliminary data.</text>
</comment>
<keyword evidence="2" id="KW-0378">Hydrolase</keyword>
<gene>
    <name evidence="2" type="ORF">H6F44_08630</name>
</gene>
<proteinExistence type="predicted"/>
<accession>A0A926USB8</accession>
<keyword evidence="2" id="KW-0255">Endonuclease</keyword>
<dbReference type="GO" id="GO:0004519">
    <property type="term" value="F:endonuclease activity"/>
    <property type="evidence" value="ECO:0007669"/>
    <property type="project" value="UniProtKB-KW"/>
</dbReference>
<sequence>MTIALKKSTSTLSLEEFLALPETKPASEYFNGRIFQKPMPNMHHSVLQGELTSLINQKRRGDRLASAFLELDFVMSDAMIVPDISVFVSDRILIDENDEISNALIKVAPDWLIEVLSPEQSVTLLIAKIKLALLHGTKLAWLVDSMEDVILTFTDNGFNSHHGMDILPMLEIFEDWQLSVQDVFNLLKFS</sequence>
<dbReference type="EMBL" id="JACJPY010000020">
    <property type="protein sequence ID" value="MBD2150182.1"/>
    <property type="molecule type" value="Genomic_DNA"/>
</dbReference>
<dbReference type="InterPro" id="IPR011335">
    <property type="entry name" value="Restrct_endonuc-II-like"/>
</dbReference>
<dbReference type="PANTHER" id="PTHR34107:SF5">
    <property type="entry name" value="SLL1355 PROTEIN"/>
    <property type="match status" value="1"/>
</dbReference>
<name>A0A926USB8_9CYAN</name>
<evidence type="ECO:0000313" key="3">
    <source>
        <dbReference type="Proteomes" id="UP000631421"/>
    </source>
</evidence>
<dbReference type="Proteomes" id="UP000631421">
    <property type="component" value="Unassembled WGS sequence"/>
</dbReference>
<dbReference type="RefSeq" id="WP_190350547.1">
    <property type="nucleotide sequence ID" value="NZ_JACJPY010000020.1"/>
</dbReference>
<dbReference type="CDD" id="cd06260">
    <property type="entry name" value="DUF820-like"/>
    <property type="match status" value="1"/>
</dbReference>
<reference evidence="2 3" key="1">
    <citation type="journal article" date="2015" name="ISME J.">
        <title>Draft Genome Sequence of Streptomyces incarnatus NRRL8089, which Produces the Nucleoside Antibiotic Sinefungin.</title>
        <authorList>
            <person name="Oshima K."/>
            <person name="Hattori M."/>
            <person name="Shimizu H."/>
            <person name="Fukuda K."/>
            <person name="Nemoto M."/>
            <person name="Inagaki K."/>
            <person name="Tamura T."/>
        </authorList>
    </citation>
    <scope>NUCLEOTIDE SEQUENCE [LARGE SCALE GENOMIC DNA]</scope>
    <source>
        <strain evidence="2 3">FACHB-1277</strain>
    </source>
</reference>
<feature type="domain" description="Putative restriction endonuclease" evidence="1">
    <location>
        <begin position="14"/>
        <end position="180"/>
    </location>
</feature>
<protein>
    <submittedName>
        <fullName evidence="2">Uma2 family endonuclease</fullName>
    </submittedName>
</protein>
<dbReference type="Gene3D" id="3.90.1570.10">
    <property type="entry name" value="tt1808, chain A"/>
    <property type="match status" value="1"/>
</dbReference>
<dbReference type="Pfam" id="PF05685">
    <property type="entry name" value="Uma2"/>
    <property type="match status" value="1"/>
</dbReference>
<dbReference type="InterPro" id="IPR012296">
    <property type="entry name" value="Nuclease_put_TT1808"/>
</dbReference>
<dbReference type="InterPro" id="IPR008538">
    <property type="entry name" value="Uma2"/>
</dbReference>
<dbReference type="AlphaFoldDB" id="A0A926USB8"/>
<evidence type="ECO:0000259" key="1">
    <source>
        <dbReference type="Pfam" id="PF05685"/>
    </source>
</evidence>